<dbReference type="SUPFAM" id="SSF110849">
    <property type="entry name" value="ParB/Sulfiredoxin"/>
    <property type="match status" value="1"/>
</dbReference>
<dbReference type="Proteomes" id="UP000187891">
    <property type="component" value="Unassembled WGS sequence"/>
</dbReference>
<dbReference type="CDD" id="cd16406">
    <property type="entry name" value="ParB_N_like"/>
    <property type="match status" value="1"/>
</dbReference>
<dbReference type="SMART" id="SM00470">
    <property type="entry name" value="ParB"/>
    <property type="match status" value="1"/>
</dbReference>
<dbReference type="InterPro" id="IPR041468">
    <property type="entry name" value="HTH_ParB/Spo0J"/>
</dbReference>
<sequence>MTVQMIRFDKLIASPRNVRKRKTGIETLAATIAAEGLLQNLVVIPAENDRFEVIAGDRRRRAIGHLIKTKTWAKDVEIPCMVRTGEEATGISLVENIERIDMHPADAYRAFAKLKSEGLDENAIANRYGYDAREVRKLLALGDLSPKVLNALAADKIDVATARALTLTDDHKRQEAVLRKTTSAHDIRRMLVDAKAATNSRQFRFIGAEAYEAAGGTYTRDLFAEEGEGYANDAGLLTDLVDEKLARLADEARAEGWGTVIAAEHTPYESYQWHRIYPREQTALSPEAAAELDTINEKLDVLMGQLEEDSDPEDEPEIMELAERRDEIEASAPCVFSTEVKANSILVITIAHSGVDATAYSKRLPSSVQSGPKPPRPLYDQKMTEELSRVRTAALQAEIFDNPALARCVLLDALLGVVAMPRLIPHAVLLAASDRLKDETAFDINMNEILSPHDRMASTLAVIPDTPAERFEWLLVQDVATLDRLQAYCSAALIDATTPKFGSAERMASANRIAQAAQLDMTVHWEGGIAFYERLSRKAILAALTEACGPEAARNCEKLDKAALALVAVERIGGRGWLPPALRTPVNALESVPQDIGTVEDGANAMDGNANRALREAA</sequence>
<dbReference type="PANTHER" id="PTHR33375:SF7">
    <property type="entry name" value="CHROMOSOME 2-PARTITIONING PROTEIN PARB-RELATED"/>
    <property type="match status" value="1"/>
</dbReference>
<dbReference type="Gene3D" id="1.10.10.2830">
    <property type="match status" value="1"/>
</dbReference>
<accession>A0A1R3U4M9</accession>
<feature type="domain" description="ParB-like N-terminal" evidence="1">
    <location>
        <begin position="4"/>
        <end position="97"/>
    </location>
</feature>
<dbReference type="Gene3D" id="3.90.1530.30">
    <property type="match status" value="1"/>
</dbReference>
<evidence type="ECO:0000313" key="2">
    <source>
        <dbReference type="EMBL" id="SCX35784.1"/>
    </source>
</evidence>
<dbReference type="PANTHER" id="PTHR33375">
    <property type="entry name" value="CHROMOSOME-PARTITIONING PROTEIN PARB-RELATED"/>
    <property type="match status" value="1"/>
</dbReference>
<dbReference type="GO" id="GO:0005694">
    <property type="term" value="C:chromosome"/>
    <property type="evidence" value="ECO:0007669"/>
    <property type="project" value="TreeGrafter"/>
</dbReference>
<dbReference type="AlphaFoldDB" id="A0A1R3U4M9"/>
<dbReference type="SUPFAM" id="SSF109709">
    <property type="entry name" value="KorB DNA-binding domain-like"/>
    <property type="match status" value="1"/>
</dbReference>
<protein>
    <submittedName>
        <fullName evidence="2">Putative chromosome-partitioning protein ParB</fullName>
    </submittedName>
</protein>
<dbReference type="InterPro" id="IPR003115">
    <property type="entry name" value="ParB_N"/>
</dbReference>
<evidence type="ECO:0000259" key="1">
    <source>
        <dbReference type="SMART" id="SM00470"/>
    </source>
</evidence>
<reference evidence="3" key="1">
    <citation type="submission" date="2016-10" db="EMBL/GenBank/DDBJ databases">
        <authorList>
            <person name="Wibberg D."/>
        </authorList>
    </citation>
    <scope>NUCLEOTIDE SEQUENCE [LARGE SCALE GENOMIC DNA]</scope>
</reference>
<evidence type="ECO:0000313" key="3">
    <source>
        <dbReference type="Proteomes" id="UP000187891"/>
    </source>
</evidence>
<dbReference type="InterPro" id="IPR036086">
    <property type="entry name" value="ParB/Sulfiredoxin_sf"/>
</dbReference>
<dbReference type="STRING" id="1907666.DSM25559_5151"/>
<dbReference type="GO" id="GO:0007059">
    <property type="term" value="P:chromosome segregation"/>
    <property type="evidence" value="ECO:0007669"/>
    <property type="project" value="TreeGrafter"/>
</dbReference>
<organism evidence="2 3">
    <name type="scientific">Agrobacterium rosae</name>
    <dbReference type="NCBI Taxonomy" id="1972867"/>
    <lineage>
        <taxon>Bacteria</taxon>
        <taxon>Pseudomonadati</taxon>
        <taxon>Pseudomonadota</taxon>
        <taxon>Alphaproteobacteria</taxon>
        <taxon>Hyphomicrobiales</taxon>
        <taxon>Rhizobiaceae</taxon>
        <taxon>Rhizobium/Agrobacterium group</taxon>
        <taxon>Agrobacterium</taxon>
    </lineage>
</organism>
<dbReference type="Pfam" id="PF17762">
    <property type="entry name" value="HTH_ParB"/>
    <property type="match status" value="1"/>
</dbReference>
<dbReference type="EMBL" id="FMUE01000024">
    <property type="protein sequence ID" value="SCX35784.1"/>
    <property type="molecule type" value="Genomic_DNA"/>
</dbReference>
<dbReference type="Pfam" id="PF02195">
    <property type="entry name" value="ParB_N"/>
    <property type="match status" value="1"/>
</dbReference>
<gene>
    <name evidence="2" type="primary">parB_8</name>
    <name evidence="2" type="ORF">DSM25559_5151</name>
</gene>
<dbReference type="InterPro" id="IPR050336">
    <property type="entry name" value="Chromosome_partition/occlusion"/>
</dbReference>
<proteinExistence type="predicted"/>
<name>A0A1R3U4M9_9HYPH</name>